<reference evidence="2" key="1">
    <citation type="submission" date="2021-02" db="EMBL/GenBank/DDBJ databases">
        <authorList>
            <person name="Nowell W R."/>
        </authorList>
    </citation>
    <scope>NUCLEOTIDE SEQUENCE</scope>
</reference>
<organism evidence="2 3">
    <name type="scientific">Adineta steineri</name>
    <dbReference type="NCBI Taxonomy" id="433720"/>
    <lineage>
        <taxon>Eukaryota</taxon>
        <taxon>Metazoa</taxon>
        <taxon>Spiralia</taxon>
        <taxon>Gnathifera</taxon>
        <taxon>Rotifera</taxon>
        <taxon>Eurotatoria</taxon>
        <taxon>Bdelloidea</taxon>
        <taxon>Adinetida</taxon>
        <taxon>Adinetidae</taxon>
        <taxon>Adineta</taxon>
    </lineage>
</organism>
<dbReference type="InterPro" id="IPR003961">
    <property type="entry name" value="FN3_dom"/>
</dbReference>
<evidence type="ECO:0000313" key="3">
    <source>
        <dbReference type="Proteomes" id="UP000663844"/>
    </source>
</evidence>
<dbReference type="CDD" id="cd00063">
    <property type="entry name" value="FN3"/>
    <property type="match status" value="1"/>
</dbReference>
<protein>
    <recommendedName>
        <fullName evidence="1">Fibronectin type-III domain-containing protein</fullName>
    </recommendedName>
</protein>
<feature type="non-terminal residue" evidence="2">
    <location>
        <position position="171"/>
    </location>
</feature>
<accession>A0A820JRB6</accession>
<dbReference type="Proteomes" id="UP000663844">
    <property type="component" value="Unassembled WGS sequence"/>
</dbReference>
<gene>
    <name evidence="2" type="ORF">OXD698_LOCUS47558</name>
</gene>
<comment type="caution">
    <text evidence="2">The sequence shown here is derived from an EMBL/GenBank/DDBJ whole genome shotgun (WGS) entry which is preliminary data.</text>
</comment>
<dbReference type="SUPFAM" id="SSF49265">
    <property type="entry name" value="Fibronectin type III"/>
    <property type="match status" value="1"/>
</dbReference>
<dbReference type="Gene3D" id="2.60.40.10">
    <property type="entry name" value="Immunoglobulins"/>
    <property type="match status" value="2"/>
</dbReference>
<dbReference type="EMBL" id="CAJOAZ010018654">
    <property type="protein sequence ID" value="CAF4328413.1"/>
    <property type="molecule type" value="Genomic_DNA"/>
</dbReference>
<name>A0A820JRB6_9BILA</name>
<evidence type="ECO:0000313" key="2">
    <source>
        <dbReference type="EMBL" id="CAF4328413.1"/>
    </source>
</evidence>
<sequence length="171" mass="19407">MNDTDVLYVCLSNSIGDGPLSFAHYFHIQLPAPIDLTITSVNLSVLSSTEILMKWNLTRIAPSIGYHIRWIAANETNKEKNYITSYNDTSVVLNDLNPFTVYKIMINVFNINGDGPIYETDLIRTDEDAPGSIDQLTFSYVTFTSLQLDWQLPKSLNGILRSYDLTYDNRL</sequence>
<dbReference type="InterPro" id="IPR013783">
    <property type="entry name" value="Ig-like_fold"/>
</dbReference>
<dbReference type="InterPro" id="IPR036116">
    <property type="entry name" value="FN3_sf"/>
</dbReference>
<proteinExistence type="predicted"/>
<dbReference type="PROSITE" id="PS50853">
    <property type="entry name" value="FN3"/>
    <property type="match status" value="1"/>
</dbReference>
<dbReference type="Pfam" id="PF00041">
    <property type="entry name" value="fn3"/>
    <property type="match status" value="1"/>
</dbReference>
<dbReference type="AlphaFoldDB" id="A0A820JRB6"/>
<feature type="domain" description="Fibronectin type-III" evidence="1">
    <location>
        <begin position="32"/>
        <end position="128"/>
    </location>
</feature>
<evidence type="ECO:0000259" key="1">
    <source>
        <dbReference type="PROSITE" id="PS50853"/>
    </source>
</evidence>